<evidence type="ECO:0000313" key="2">
    <source>
        <dbReference type="Proteomes" id="UP001594351"/>
    </source>
</evidence>
<comment type="caution">
    <text evidence="1">The sequence shown here is derived from an EMBL/GenBank/DDBJ whole genome shotgun (WGS) entry which is preliminary data.</text>
</comment>
<keyword evidence="2" id="KW-1185">Reference proteome</keyword>
<dbReference type="InterPro" id="IPR026350">
    <property type="entry name" value="GxxExxY"/>
</dbReference>
<sequence>MTVFYEDEIMCEFVADVIVVDKVIVELKSVRRIIRIKRKVKDLKND</sequence>
<reference evidence="1 2" key="1">
    <citation type="submission" date="2024-09" db="EMBL/GenBank/DDBJ databases">
        <title>Laminarin stimulates single cell rates of sulfate reduction while oxygen inhibits transcriptomic activity in coastal marine sediment.</title>
        <authorList>
            <person name="Lindsay M."/>
            <person name="Orcutt B."/>
            <person name="Emerson D."/>
            <person name="Stepanauskas R."/>
            <person name="D'Angelo T."/>
        </authorList>
    </citation>
    <scope>NUCLEOTIDE SEQUENCE [LARGE SCALE GENOMIC DNA]</scope>
    <source>
        <strain evidence="1">SAG AM-311-K15</strain>
    </source>
</reference>
<evidence type="ECO:0000313" key="1">
    <source>
        <dbReference type="EMBL" id="MFC1852885.1"/>
    </source>
</evidence>
<accession>A0ABV6Z368</accession>
<protein>
    <submittedName>
        <fullName evidence="1">GxxExxY protein</fullName>
    </submittedName>
</protein>
<dbReference type="Pfam" id="PF13366">
    <property type="entry name" value="PDDEXK_3"/>
    <property type="match status" value="1"/>
</dbReference>
<gene>
    <name evidence="1" type="ORF">ACFL27_22020</name>
</gene>
<organism evidence="1 2">
    <name type="scientific">candidate division CSSED10-310 bacterium</name>
    <dbReference type="NCBI Taxonomy" id="2855610"/>
    <lineage>
        <taxon>Bacteria</taxon>
        <taxon>Bacteria division CSSED10-310</taxon>
    </lineage>
</organism>
<dbReference type="EMBL" id="JBHPBY010000383">
    <property type="protein sequence ID" value="MFC1852885.1"/>
    <property type="molecule type" value="Genomic_DNA"/>
</dbReference>
<dbReference type="Proteomes" id="UP001594351">
    <property type="component" value="Unassembled WGS sequence"/>
</dbReference>
<proteinExistence type="predicted"/>
<name>A0ABV6Z368_UNCC1</name>